<dbReference type="PRINTS" id="PR00690">
    <property type="entry name" value="ADHESNFAMILY"/>
</dbReference>
<keyword evidence="3" id="KW-0479">Metal-binding</keyword>
<dbReference type="EMBL" id="JAFBCP010000001">
    <property type="protein sequence ID" value="MBM7816675.1"/>
    <property type="molecule type" value="Genomic_DNA"/>
</dbReference>
<comment type="similarity">
    <text evidence="5">Belongs to the bacterial solute-binding protein 9 family.</text>
</comment>
<sequence length="380" mass="40987">MKSLRATSVAIIAAGALVLSACGSQSGDSGDDKLNVVTSTNVYADIAQTVGGDAVDVTPIIDDPSKDPHSYEATTEDQLKLSKADVVVQNGGGYDAFMTTLLEASDSKPEVVDAVSISGLPGSEGLSNEPHDHGHDHEHGEEGHEGHDHEHGEEGHEGRDHEHGEEGHEGHDHEHGEEGHEGRDHEHGEEGHEGHDHEHGEEGHDHGAFNEHVWYSVPTMIKLVDEVAATMSEKSPEHKDEFEKNADDLRGNLEDLNTKITDAKSQNEGKKAAATEPVPLWLFEDMGLEPATPPEFLSAIEEGNDAPPLVFKKAQDQLKNKEVVILGYNTQATNEQAESLKKAAEEAGIPVVDMAETMPKGSNYADWMSGYVDEVNSALK</sequence>
<gene>
    <name evidence="9" type="ORF">JOE56_001369</name>
</gene>
<proteinExistence type="inferred from homology"/>
<evidence type="ECO:0000256" key="1">
    <source>
        <dbReference type="ARBA" id="ARBA00004196"/>
    </source>
</evidence>
<feature type="coiled-coil region" evidence="6">
    <location>
        <begin position="239"/>
        <end position="273"/>
    </location>
</feature>
<accession>A0ABS2SL77</accession>
<dbReference type="SUPFAM" id="SSF53807">
    <property type="entry name" value="Helical backbone' metal receptor"/>
    <property type="match status" value="1"/>
</dbReference>
<keyword evidence="6" id="KW-0175">Coiled coil</keyword>
<comment type="caution">
    <text evidence="9">The sequence shown here is derived from an EMBL/GenBank/DDBJ whole genome shotgun (WGS) entry which is preliminary data.</text>
</comment>
<feature type="compositionally biased region" description="Basic and acidic residues" evidence="7">
    <location>
        <begin position="129"/>
        <end position="206"/>
    </location>
</feature>
<dbReference type="InterPro" id="IPR006127">
    <property type="entry name" value="ZnuA-like"/>
</dbReference>
<keyword evidence="2 5" id="KW-0813">Transport</keyword>
<evidence type="ECO:0000256" key="5">
    <source>
        <dbReference type="RuleBase" id="RU003512"/>
    </source>
</evidence>
<dbReference type="PANTHER" id="PTHR42953">
    <property type="entry name" value="HIGH-AFFINITY ZINC UPTAKE SYSTEM PROTEIN ZNUA-RELATED"/>
    <property type="match status" value="1"/>
</dbReference>
<dbReference type="Gene3D" id="3.40.50.1980">
    <property type="entry name" value="Nitrogenase molybdenum iron protein domain"/>
    <property type="match status" value="2"/>
</dbReference>
<feature type="region of interest" description="Disordered" evidence="7">
    <location>
        <begin position="117"/>
        <end position="206"/>
    </location>
</feature>
<feature type="chain" id="PRO_5046699221" evidence="8">
    <location>
        <begin position="22"/>
        <end position="380"/>
    </location>
</feature>
<name>A0ABS2SL77_9MICO</name>
<evidence type="ECO:0000256" key="4">
    <source>
        <dbReference type="ARBA" id="ARBA00022729"/>
    </source>
</evidence>
<feature type="signal peptide" evidence="8">
    <location>
        <begin position="1"/>
        <end position="21"/>
    </location>
</feature>
<dbReference type="InterPro" id="IPR050492">
    <property type="entry name" value="Bact_metal-bind_prot9"/>
</dbReference>
<comment type="subcellular location">
    <subcellularLocation>
        <location evidence="1">Cell envelope</location>
    </subcellularLocation>
</comment>
<organism evidence="9 10">
    <name type="scientific">Brevibacterium paucivorans</name>
    <dbReference type="NCBI Taxonomy" id="170994"/>
    <lineage>
        <taxon>Bacteria</taxon>
        <taxon>Bacillati</taxon>
        <taxon>Actinomycetota</taxon>
        <taxon>Actinomycetes</taxon>
        <taxon>Micrococcales</taxon>
        <taxon>Brevibacteriaceae</taxon>
        <taxon>Brevibacterium</taxon>
    </lineage>
</organism>
<dbReference type="Proteomes" id="UP000809290">
    <property type="component" value="Unassembled WGS sequence"/>
</dbReference>
<dbReference type="PANTHER" id="PTHR42953:SF1">
    <property type="entry name" value="METAL-BINDING PROTEIN HI_0362-RELATED"/>
    <property type="match status" value="1"/>
</dbReference>
<evidence type="ECO:0000313" key="9">
    <source>
        <dbReference type="EMBL" id="MBM7816675.1"/>
    </source>
</evidence>
<protein>
    <submittedName>
        <fullName evidence="9">Zinc/manganese transport system substrate-binding protein</fullName>
    </submittedName>
</protein>
<keyword evidence="4 8" id="KW-0732">Signal</keyword>
<evidence type="ECO:0000313" key="10">
    <source>
        <dbReference type="Proteomes" id="UP000809290"/>
    </source>
</evidence>
<evidence type="ECO:0000256" key="3">
    <source>
        <dbReference type="ARBA" id="ARBA00022723"/>
    </source>
</evidence>
<dbReference type="RefSeq" id="WP_204515410.1">
    <property type="nucleotide sequence ID" value="NZ_JAFBCP010000001.1"/>
</dbReference>
<evidence type="ECO:0000256" key="2">
    <source>
        <dbReference type="ARBA" id="ARBA00022448"/>
    </source>
</evidence>
<keyword evidence="10" id="KW-1185">Reference proteome</keyword>
<evidence type="ECO:0000256" key="8">
    <source>
        <dbReference type="SAM" id="SignalP"/>
    </source>
</evidence>
<dbReference type="Pfam" id="PF01297">
    <property type="entry name" value="ZnuA"/>
    <property type="match status" value="1"/>
</dbReference>
<dbReference type="InterPro" id="IPR006128">
    <property type="entry name" value="Lipoprotein_PsaA-like"/>
</dbReference>
<evidence type="ECO:0000256" key="7">
    <source>
        <dbReference type="SAM" id="MobiDB-lite"/>
    </source>
</evidence>
<evidence type="ECO:0000256" key="6">
    <source>
        <dbReference type="SAM" id="Coils"/>
    </source>
</evidence>
<reference evidence="9 10" key="1">
    <citation type="submission" date="2021-01" db="EMBL/GenBank/DDBJ databases">
        <title>Sequencing the genomes of 1000 actinobacteria strains.</title>
        <authorList>
            <person name="Klenk H.-P."/>
        </authorList>
    </citation>
    <scope>NUCLEOTIDE SEQUENCE [LARGE SCALE GENOMIC DNA]</scope>
    <source>
        <strain evidence="9 10">DSM 13657</strain>
    </source>
</reference>
<dbReference type="PROSITE" id="PS51257">
    <property type="entry name" value="PROKAR_LIPOPROTEIN"/>
    <property type="match status" value="1"/>
</dbReference>